<protein>
    <submittedName>
        <fullName evidence="3">Centromere/kinetochore protein zw10</fullName>
    </submittedName>
</protein>
<dbReference type="GO" id="GO:0007094">
    <property type="term" value="P:mitotic spindle assembly checkpoint signaling"/>
    <property type="evidence" value="ECO:0007669"/>
    <property type="project" value="TreeGrafter"/>
</dbReference>
<reference evidence="3" key="1">
    <citation type="submission" date="2022-07" db="EMBL/GenBank/DDBJ databases">
        <title>Phylogenomic reconstructions and comparative analyses of Kickxellomycotina fungi.</title>
        <authorList>
            <person name="Reynolds N.K."/>
            <person name="Stajich J.E."/>
            <person name="Barry K."/>
            <person name="Grigoriev I.V."/>
            <person name="Crous P."/>
            <person name="Smith M.E."/>
        </authorList>
    </citation>
    <scope>NUCLEOTIDE SEQUENCE</scope>
    <source>
        <strain evidence="3">NRRL 1566</strain>
    </source>
</reference>
<evidence type="ECO:0000256" key="1">
    <source>
        <dbReference type="SAM" id="Coils"/>
    </source>
</evidence>
<keyword evidence="1" id="KW-0175">Coiled coil</keyword>
<evidence type="ECO:0000313" key="4">
    <source>
        <dbReference type="Proteomes" id="UP001139887"/>
    </source>
</evidence>
<feature type="coiled-coil region" evidence="1">
    <location>
        <begin position="37"/>
        <end position="75"/>
    </location>
</feature>
<evidence type="ECO:0000313" key="3">
    <source>
        <dbReference type="EMBL" id="KAJ2848327.1"/>
    </source>
</evidence>
<evidence type="ECO:0000259" key="2">
    <source>
        <dbReference type="Pfam" id="PF20666"/>
    </source>
</evidence>
<dbReference type="Pfam" id="PF20666">
    <property type="entry name" value="ZW10_C"/>
    <property type="match status" value="1"/>
</dbReference>
<dbReference type="AlphaFoldDB" id="A0A9W8IBS0"/>
<dbReference type="Gene3D" id="1.10.357.150">
    <property type="match status" value="1"/>
</dbReference>
<dbReference type="InterPro" id="IPR048343">
    <property type="entry name" value="ZW10_C"/>
</dbReference>
<dbReference type="PANTHER" id="PTHR12205">
    <property type="entry name" value="CENTROMERE/KINETOCHORE PROTEIN ZW10"/>
    <property type="match status" value="1"/>
</dbReference>
<name>A0A9W8IBS0_9FUNG</name>
<dbReference type="InterPro" id="IPR046362">
    <property type="entry name" value="Zw10/DSL1_C_sf"/>
</dbReference>
<keyword evidence="4" id="KW-1185">Reference proteome</keyword>
<dbReference type="Proteomes" id="UP001139887">
    <property type="component" value="Unassembled WGS sequence"/>
</dbReference>
<dbReference type="GO" id="GO:0005737">
    <property type="term" value="C:cytoplasm"/>
    <property type="evidence" value="ECO:0007669"/>
    <property type="project" value="GOC"/>
</dbReference>
<comment type="caution">
    <text evidence="3">The sequence shown here is derived from an EMBL/GenBank/DDBJ whole genome shotgun (WGS) entry which is preliminary data.</text>
</comment>
<dbReference type="GO" id="GO:0006888">
    <property type="term" value="P:endoplasmic reticulum to Golgi vesicle-mediated transport"/>
    <property type="evidence" value="ECO:0007669"/>
    <property type="project" value="TreeGrafter"/>
</dbReference>
<dbReference type="EMBL" id="JANBUW010000181">
    <property type="protein sequence ID" value="KAJ2848327.1"/>
    <property type="molecule type" value="Genomic_DNA"/>
</dbReference>
<dbReference type="OrthoDB" id="534815at2759"/>
<organism evidence="3 4">
    <name type="scientific">Coemansia brasiliensis</name>
    <dbReference type="NCBI Taxonomy" id="2650707"/>
    <lineage>
        <taxon>Eukaryota</taxon>
        <taxon>Fungi</taxon>
        <taxon>Fungi incertae sedis</taxon>
        <taxon>Zoopagomycota</taxon>
        <taxon>Kickxellomycotina</taxon>
        <taxon>Kickxellomycetes</taxon>
        <taxon>Kickxellales</taxon>
        <taxon>Kickxellaceae</taxon>
        <taxon>Coemansia</taxon>
    </lineage>
</organism>
<dbReference type="GO" id="GO:1990423">
    <property type="term" value="C:RZZ complex"/>
    <property type="evidence" value="ECO:0007669"/>
    <property type="project" value="TreeGrafter"/>
</dbReference>
<dbReference type="PANTHER" id="PTHR12205:SF0">
    <property type="entry name" value="CENTROMERE_KINETOCHORE PROTEIN ZW10 HOMOLOG"/>
    <property type="match status" value="1"/>
</dbReference>
<proteinExistence type="predicted"/>
<feature type="domain" description="Centromere/kinetochore protein zw10 C-terminal" evidence="2">
    <location>
        <begin position="439"/>
        <end position="532"/>
    </location>
</feature>
<accession>A0A9W8IBS0</accession>
<gene>
    <name evidence="3" type="primary">ZW10</name>
    <name evidence="3" type="ORF">IWW36_003364</name>
</gene>
<sequence length="770" mass="86525">MDEFIETIVNDSCKQDRVESSAELSTVLTLETALQLSQKLDQRLQISQQEMQRIIKENTEIYTKAKEEVEKAQNSTTKLLEGVDELQAKLGDADTGIQARLNLALQTKAYKREQLESNSAILRCLRQLSKINGELREMDILIQQDELRDAALKIQSIEELLNDTEELEDTRIRQILKNRLEMARMNIKEHVLRLFHEIITVKAGQYDVFLHAQPLENDSTALLFAALDYVEDKGETCQAFNTYIIDAFVKPMLSAPSIKQESGDSDSDFSVRINEESNEETGAGEVSAIILKLVAFVKRVLGDRAWTDKALVEMMQLVLQRCFLKRIPETRADLEAFDSVVSVLSDFESSLLAQCVEAPAEPPIQHAVTRLDELFIEQQCSQALAQARKAAETTSFAVHSFEEHEKWGVELLRSIMEKADTQLASSLERQAESQSQAVFPQCVVSESMLKTVHRAYWLVNESALCSREDLAEKLVEAARCSIDAYRALFPAIHRQQLRRVPALSWQFHNDCMYAAHHAAILARLSFQGHSNQQWAQTAQAALDTGATQATAIIDAETRELRSLIDNDMFYNASEEAQKQRLEQGFKKVQLAMTQLHAGMRPPTLTPQVFYRVCGSYLDAVFAATIEGIVSVCDIGADDSQVLSDHCHLVLSLSSLFKLDADLLNMYRILALPSKQNERGSAEDMLLESDSDSDADAGGHESARLTKTYCRMAGKLAHLADILVISRADILARRRAGLLYQFSTDELVSLVKALFSDTHERAMDIDELKRI</sequence>